<dbReference type="PANTHER" id="PTHR43394:SF1">
    <property type="entry name" value="ATP-BINDING CASSETTE SUB-FAMILY B MEMBER 10, MITOCHONDRIAL"/>
    <property type="match status" value="1"/>
</dbReference>
<gene>
    <name evidence="9" type="ORF">LR394_28680</name>
</gene>
<dbReference type="SUPFAM" id="SSF90123">
    <property type="entry name" value="ABC transporter transmembrane region"/>
    <property type="match status" value="1"/>
</dbReference>
<dbReference type="Pfam" id="PF00664">
    <property type="entry name" value="ABC_membrane"/>
    <property type="match status" value="1"/>
</dbReference>
<dbReference type="GO" id="GO:0015421">
    <property type="term" value="F:ABC-type oligopeptide transporter activity"/>
    <property type="evidence" value="ECO:0007669"/>
    <property type="project" value="TreeGrafter"/>
</dbReference>
<sequence length="630" mass="65662">MQASTVSGAAGTQDAVGRFGLFEAPAEPERPRLRVEVGWSAARLTRAIITSVWPYALAGAGFRILYNTTSVLLPIAIGKLIDTVIAPAAAGSGAGAILPELFTWTGALIGLYVLMNLGFRFGGRLGWYGVQRTQFELGQYMLGQVLHQPSIHRANPPGRLLSLVTADTRMACQSVYVAVYPPGDLVGLTVAAITLFWVHPALGIGVVLAVPVVLGLMHLAAIPLRRRSRTEQAGLADAAAVAADLVTGYRVIRGLHAQHTAADRYRSVSQKALQSSISARSAEAAFDGASAAIGHLFAALVASAAALLAFTGHITIGQVVTVSAIALSLIAPLDALIGALGSIWAMSQASCERLLDLLTPAGRPAESSIGQADQHPQPSQSSLSGQPGQPQPPSQPGQGSPSHQARNSDRVGHTSQPNQAPQPEQPGDTTQPGHPSQLDDSGPDNEAAGPLFSDLVHGYTTAPGLLVFDLPPAERTALATHLTQLATERDDMLTAPHRPGLLPGSVLDNVRATGDQPVDIDHARTALTVAALAAHELPDGYDTQAGYGGWQLSGGQRQRITLARAIAAEPAVLVLDEPTTSVDAVTEQAIATALREHRAGRTTLVLSSSPALRAVADRVITDSSEGKNHA</sequence>
<feature type="transmembrane region" description="Helical" evidence="6">
    <location>
        <begin position="204"/>
        <end position="224"/>
    </location>
</feature>
<dbReference type="InterPro" id="IPR036640">
    <property type="entry name" value="ABC1_TM_sf"/>
</dbReference>
<organism evidence="9 10">
    <name type="scientific">Kineosporia babensis</name>
    <dbReference type="NCBI Taxonomy" id="499548"/>
    <lineage>
        <taxon>Bacteria</taxon>
        <taxon>Bacillati</taxon>
        <taxon>Actinomycetota</taxon>
        <taxon>Actinomycetes</taxon>
        <taxon>Kineosporiales</taxon>
        <taxon>Kineosporiaceae</taxon>
        <taxon>Kineosporia</taxon>
    </lineage>
</organism>
<dbReference type="Gene3D" id="1.20.1560.10">
    <property type="entry name" value="ABC transporter type 1, transmembrane domain"/>
    <property type="match status" value="1"/>
</dbReference>
<dbReference type="PROSITE" id="PS00211">
    <property type="entry name" value="ABC_TRANSPORTER_1"/>
    <property type="match status" value="1"/>
</dbReference>
<dbReference type="InterPro" id="IPR017871">
    <property type="entry name" value="ABC_transporter-like_CS"/>
</dbReference>
<dbReference type="SUPFAM" id="SSF52540">
    <property type="entry name" value="P-loop containing nucleoside triphosphate hydrolases"/>
    <property type="match status" value="1"/>
</dbReference>
<dbReference type="InterPro" id="IPR039421">
    <property type="entry name" value="Type_1_exporter"/>
</dbReference>
<feature type="domain" description="ABC transporter" evidence="7">
    <location>
        <begin position="405"/>
        <end position="630"/>
    </location>
</feature>
<dbReference type="RefSeq" id="WP_231447690.1">
    <property type="nucleotide sequence ID" value="NZ_JAJOMB010000019.1"/>
</dbReference>
<feature type="transmembrane region" description="Helical" evidence="6">
    <location>
        <begin position="175"/>
        <end position="198"/>
    </location>
</feature>
<evidence type="ECO:0000259" key="7">
    <source>
        <dbReference type="PROSITE" id="PS50893"/>
    </source>
</evidence>
<dbReference type="AlphaFoldDB" id="A0A9X1NJU3"/>
<evidence type="ECO:0000256" key="5">
    <source>
        <dbReference type="SAM" id="MobiDB-lite"/>
    </source>
</evidence>
<keyword evidence="2 6" id="KW-0812">Transmembrane</keyword>
<keyword evidence="9" id="KW-0547">Nucleotide-binding</keyword>
<evidence type="ECO:0000256" key="3">
    <source>
        <dbReference type="ARBA" id="ARBA00022989"/>
    </source>
</evidence>
<keyword evidence="4 6" id="KW-0472">Membrane</keyword>
<proteinExistence type="predicted"/>
<feature type="compositionally biased region" description="Polar residues" evidence="5">
    <location>
        <begin position="413"/>
        <end position="434"/>
    </location>
</feature>
<evidence type="ECO:0000256" key="4">
    <source>
        <dbReference type="ARBA" id="ARBA00023136"/>
    </source>
</evidence>
<dbReference type="PROSITE" id="PS50893">
    <property type="entry name" value="ABC_TRANSPORTER_2"/>
    <property type="match status" value="1"/>
</dbReference>
<feature type="transmembrane region" description="Helical" evidence="6">
    <location>
        <begin position="296"/>
        <end position="316"/>
    </location>
</feature>
<dbReference type="GO" id="GO:0016887">
    <property type="term" value="F:ATP hydrolysis activity"/>
    <property type="evidence" value="ECO:0007669"/>
    <property type="project" value="InterPro"/>
</dbReference>
<keyword evidence="10" id="KW-1185">Reference proteome</keyword>
<comment type="caution">
    <text evidence="9">The sequence shown here is derived from an EMBL/GenBank/DDBJ whole genome shotgun (WGS) entry which is preliminary data.</text>
</comment>
<dbReference type="GO" id="GO:0005524">
    <property type="term" value="F:ATP binding"/>
    <property type="evidence" value="ECO:0007669"/>
    <property type="project" value="UniProtKB-KW"/>
</dbReference>
<dbReference type="Proteomes" id="UP001138997">
    <property type="component" value="Unassembled WGS sequence"/>
</dbReference>
<dbReference type="Gene3D" id="3.40.50.300">
    <property type="entry name" value="P-loop containing nucleotide triphosphate hydrolases"/>
    <property type="match status" value="1"/>
</dbReference>
<feature type="transmembrane region" description="Helical" evidence="6">
    <location>
        <begin position="101"/>
        <end position="119"/>
    </location>
</feature>
<feature type="compositionally biased region" description="Low complexity" evidence="5">
    <location>
        <begin position="374"/>
        <end position="388"/>
    </location>
</feature>
<comment type="subcellular location">
    <subcellularLocation>
        <location evidence="1">Cell membrane</location>
        <topology evidence="1">Multi-pass membrane protein</topology>
    </subcellularLocation>
</comment>
<protein>
    <submittedName>
        <fullName evidence="9">ABC transporter ATP-binding protein/permease</fullName>
    </submittedName>
</protein>
<evidence type="ECO:0000256" key="1">
    <source>
        <dbReference type="ARBA" id="ARBA00004651"/>
    </source>
</evidence>
<dbReference type="PANTHER" id="PTHR43394">
    <property type="entry name" value="ATP-DEPENDENT PERMEASE MDL1, MITOCHONDRIAL"/>
    <property type="match status" value="1"/>
</dbReference>
<feature type="domain" description="ABC transmembrane type-1" evidence="8">
    <location>
        <begin position="57"/>
        <end position="343"/>
    </location>
</feature>
<dbReference type="GO" id="GO:0005886">
    <property type="term" value="C:plasma membrane"/>
    <property type="evidence" value="ECO:0007669"/>
    <property type="project" value="UniProtKB-SubCell"/>
</dbReference>
<evidence type="ECO:0000259" key="8">
    <source>
        <dbReference type="PROSITE" id="PS50929"/>
    </source>
</evidence>
<dbReference type="Pfam" id="PF00005">
    <property type="entry name" value="ABC_tran"/>
    <property type="match status" value="1"/>
</dbReference>
<name>A0A9X1NJU3_9ACTN</name>
<evidence type="ECO:0000256" key="6">
    <source>
        <dbReference type="SAM" id="Phobius"/>
    </source>
</evidence>
<keyword evidence="3 6" id="KW-1133">Transmembrane helix</keyword>
<feature type="region of interest" description="Disordered" evidence="5">
    <location>
        <begin position="362"/>
        <end position="451"/>
    </location>
</feature>
<evidence type="ECO:0000313" key="9">
    <source>
        <dbReference type="EMBL" id="MCD5314884.1"/>
    </source>
</evidence>
<feature type="transmembrane region" description="Helical" evidence="6">
    <location>
        <begin position="322"/>
        <end position="345"/>
    </location>
</feature>
<reference evidence="9" key="1">
    <citation type="submission" date="2021-11" db="EMBL/GenBank/DDBJ databases">
        <title>Streptomyces corallinus and Kineosporia corallina sp. nov., two new coral-derived marine actinobacteria.</title>
        <authorList>
            <person name="Buangrab K."/>
            <person name="Sutthacheep M."/>
            <person name="Yeemin T."/>
            <person name="Harunari E."/>
            <person name="Igarashi Y."/>
            <person name="Sripreechasak P."/>
            <person name="Kanchanasin P."/>
            <person name="Tanasupawat S."/>
            <person name="Phongsopitanun W."/>
        </authorList>
    </citation>
    <scope>NUCLEOTIDE SEQUENCE</scope>
    <source>
        <strain evidence="9">JCM 31032</strain>
    </source>
</reference>
<evidence type="ECO:0000256" key="2">
    <source>
        <dbReference type="ARBA" id="ARBA00022692"/>
    </source>
</evidence>
<dbReference type="InterPro" id="IPR011527">
    <property type="entry name" value="ABC1_TM_dom"/>
</dbReference>
<dbReference type="InterPro" id="IPR003439">
    <property type="entry name" value="ABC_transporter-like_ATP-bd"/>
</dbReference>
<dbReference type="PROSITE" id="PS50929">
    <property type="entry name" value="ABC_TM1F"/>
    <property type="match status" value="1"/>
</dbReference>
<evidence type="ECO:0000313" key="10">
    <source>
        <dbReference type="Proteomes" id="UP001138997"/>
    </source>
</evidence>
<accession>A0A9X1NJU3</accession>
<dbReference type="EMBL" id="JAJOMB010000019">
    <property type="protein sequence ID" value="MCD5314884.1"/>
    <property type="molecule type" value="Genomic_DNA"/>
</dbReference>
<dbReference type="InterPro" id="IPR027417">
    <property type="entry name" value="P-loop_NTPase"/>
</dbReference>
<keyword evidence="9" id="KW-0067">ATP-binding</keyword>